<evidence type="ECO:0000256" key="1">
    <source>
        <dbReference type="ARBA" id="ARBA00023125"/>
    </source>
</evidence>
<dbReference type="PANTHER" id="PTHR46797">
    <property type="entry name" value="HTH-TYPE TRANSCRIPTIONAL REGULATOR"/>
    <property type="match status" value="1"/>
</dbReference>
<dbReference type="PROSITE" id="PS50943">
    <property type="entry name" value="HTH_CROC1"/>
    <property type="match status" value="1"/>
</dbReference>
<dbReference type="EMBL" id="CP016757">
    <property type="protein sequence ID" value="ANZ46333.1"/>
    <property type="molecule type" value="Genomic_DNA"/>
</dbReference>
<dbReference type="CDD" id="cd00093">
    <property type="entry name" value="HTH_XRE"/>
    <property type="match status" value="1"/>
</dbReference>
<dbReference type="SMART" id="SM00530">
    <property type="entry name" value="HTH_XRE"/>
    <property type="match status" value="1"/>
</dbReference>
<sequence>MRMSLGERMREMRKMLRLSQEELAFRLGTNRVSVSQWENNRVTPDADSLIKTAAVLGTSVGFLLGETDDPALSLRSGDNDRASPALSEEEQPATAAHRYGIEEDMLLNLFNHLDRAGKAEVIDFIQYKLFRLQNAKGSGQIDTTRRLKV</sequence>
<keyword evidence="1" id="KW-0238">DNA-binding</keyword>
<dbReference type="Proteomes" id="UP000093044">
    <property type="component" value="Chromosome"/>
</dbReference>
<dbReference type="KEGG" id="cpor:BED41_15190"/>
<dbReference type="InterPro" id="IPR010982">
    <property type="entry name" value="Lambda_DNA-bd_dom_sf"/>
</dbReference>
<reference evidence="3" key="1">
    <citation type="submission" date="2016-08" db="EMBL/GenBank/DDBJ databases">
        <title>Complete genome of Cloacibacillus porcorum.</title>
        <authorList>
            <person name="Looft T."/>
            <person name="Bayles D.O."/>
            <person name="Alt D.P."/>
        </authorList>
    </citation>
    <scope>NUCLEOTIDE SEQUENCE [LARGE SCALE GENOMIC DNA]</scope>
    <source>
        <strain evidence="3">CL-84</strain>
    </source>
</reference>
<accession>A0A1B2I8P6</accession>
<keyword evidence="4" id="KW-1185">Reference proteome</keyword>
<proteinExistence type="predicted"/>
<dbReference type="InterPro" id="IPR001387">
    <property type="entry name" value="Cro/C1-type_HTH"/>
</dbReference>
<dbReference type="GO" id="GO:0005829">
    <property type="term" value="C:cytosol"/>
    <property type="evidence" value="ECO:0007669"/>
    <property type="project" value="TreeGrafter"/>
</dbReference>
<dbReference type="GO" id="GO:0003700">
    <property type="term" value="F:DNA-binding transcription factor activity"/>
    <property type="evidence" value="ECO:0007669"/>
    <property type="project" value="TreeGrafter"/>
</dbReference>
<evidence type="ECO:0000259" key="2">
    <source>
        <dbReference type="PROSITE" id="PS50943"/>
    </source>
</evidence>
<evidence type="ECO:0000313" key="4">
    <source>
        <dbReference type="Proteomes" id="UP000093044"/>
    </source>
</evidence>
<organism evidence="3 4">
    <name type="scientific">Cloacibacillus porcorum</name>
    <dbReference type="NCBI Taxonomy" id="1197717"/>
    <lineage>
        <taxon>Bacteria</taxon>
        <taxon>Thermotogati</taxon>
        <taxon>Synergistota</taxon>
        <taxon>Synergistia</taxon>
        <taxon>Synergistales</taxon>
        <taxon>Synergistaceae</taxon>
        <taxon>Cloacibacillus</taxon>
    </lineage>
</organism>
<dbReference type="SUPFAM" id="SSF47413">
    <property type="entry name" value="lambda repressor-like DNA-binding domains"/>
    <property type="match status" value="1"/>
</dbReference>
<dbReference type="PANTHER" id="PTHR46797:SF24">
    <property type="entry name" value="DNA-BINDING PHAGE PROTEIN"/>
    <property type="match status" value="1"/>
</dbReference>
<dbReference type="InterPro" id="IPR050807">
    <property type="entry name" value="TransReg_Diox_bact_type"/>
</dbReference>
<dbReference type="GO" id="GO:0003677">
    <property type="term" value="F:DNA binding"/>
    <property type="evidence" value="ECO:0007669"/>
    <property type="project" value="UniProtKB-KW"/>
</dbReference>
<dbReference type="Gene3D" id="1.10.260.40">
    <property type="entry name" value="lambda repressor-like DNA-binding domains"/>
    <property type="match status" value="1"/>
</dbReference>
<dbReference type="OrthoDB" id="881869at2"/>
<dbReference type="AlphaFoldDB" id="A0A1B2I8P6"/>
<evidence type="ECO:0000313" key="3">
    <source>
        <dbReference type="EMBL" id="ANZ46333.1"/>
    </source>
</evidence>
<gene>
    <name evidence="3" type="ORF">BED41_15190</name>
</gene>
<feature type="domain" description="HTH cro/C1-type" evidence="2">
    <location>
        <begin position="9"/>
        <end position="63"/>
    </location>
</feature>
<protein>
    <recommendedName>
        <fullName evidence="2">HTH cro/C1-type domain-containing protein</fullName>
    </recommendedName>
</protein>
<name>A0A1B2I8P6_9BACT</name>
<dbReference type="Pfam" id="PF01381">
    <property type="entry name" value="HTH_3"/>
    <property type="match status" value="1"/>
</dbReference>